<dbReference type="Proteomes" id="UP000199555">
    <property type="component" value="Unassembled WGS sequence"/>
</dbReference>
<dbReference type="AlphaFoldDB" id="A0A1G9ME60"/>
<dbReference type="GO" id="GO:0046872">
    <property type="term" value="F:metal ion binding"/>
    <property type="evidence" value="ECO:0007669"/>
    <property type="project" value="UniProtKB-KW"/>
</dbReference>
<dbReference type="STRING" id="525640.SAMN04487971_12022"/>
<dbReference type="InterPro" id="IPR017969">
    <property type="entry name" value="Heavy-metal-associated_CS"/>
</dbReference>
<dbReference type="RefSeq" id="WP_090757158.1">
    <property type="nucleotide sequence ID" value="NZ_FNGE01000020.1"/>
</dbReference>
<dbReference type="EMBL" id="FNGE01000020">
    <property type="protein sequence ID" value="SDL72552.1"/>
    <property type="molecule type" value="Genomic_DNA"/>
</dbReference>
<evidence type="ECO:0000313" key="3">
    <source>
        <dbReference type="EMBL" id="SDL72552.1"/>
    </source>
</evidence>
<accession>A0A1G9ME60</accession>
<sequence length="72" mass="7629">MTRTILRSDEFSCPSCVTKIEKALAATPGVTSAAVHFNTGRIEVEHDPATAPVDVLIGAVRQAGYQARPSAF</sequence>
<keyword evidence="1" id="KW-0479">Metal-binding</keyword>
<name>A0A1G9ME60_9RHOB</name>
<feature type="domain" description="HMA" evidence="2">
    <location>
        <begin position="2"/>
        <end position="68"/>
    </location>
</feature>
<dbReference type="SUPFAM" id="SSF55008">
    <property type="entry name" value="HMA, heavy metal-associated domain"/>
    <property type="match status" value="1"/>
</dbReference>
<proteinExistence type="predicted"/>
<evidence type="ECO:0000256" key="1">
    <source>
        <dbReference type="ARBA" id="ARBA00022723"/>
    </source>
</evidence>
<dbReference type="PROSITE" id="PS50846">
    <property type="entry name" value="HMA_2"/>
    <property type="match status" value="1"/>
</dbReference>
<evidence type="ECO:0000313" key="4">
    <source>
        <dbReference type="Proteomes" id="UP000199555"/>
    </source>
</evidence>
<dbReference type="InterPro" id="IPR006121">
    <property type="entry name" value="HMA_dom"/>
</dbReference>
<dbReference type="OrthoDB" id="8687281at2"/>
<protein>
    <submittedName>
        <fullName evidence="3">Copper chaperone CopZ</fullName>
    </submittedName>
</protein>
<dbReference type="CDD" id="cd00371">
    <property type="entry name" value="HMA"/>
    <property type="match status" value="1"/>
</dbReference>
<keyword evidence="4" id="KW-1185">Reference proteome</keyword>
<evidence type="ECO:0000259" key="2">
    <source>
        <dbReference type="PROSITE" id="PS50846"/>
    </source>
</evidence>
<dbReference type="Gene3D" id="3.30.70.100">
    <property type="match status" value="1"/>
</dbReference>
<dbReference type="Pfam" id="PF00403">
    <property type="entry name" value="HMA"/>
    <property type="match status" value="1"/>
</dbReference>
<dbReference type="PROSITE" id="PS01047">
    <property type="entry name" value="HMA_1"/>
    <property type="match status" value="1"/>
</dbReference>
<gene>
    <name evidence="3" type="ORF">SAMN04487971_12022</name>
</gene>
<reference evidence="4" key="1">
    <citation type="submission" date="2016-10" db="EMBL/GenBank/DDBJ databases">
        <authorList>
            <person name="Varghese N."/>
            <person name="Submissions S."/>
        </authorList>
    </citation>
    <scope>NUCLEOTIDE SEQUENCE [LARGE SCALE GENOMIC DNA]</scope>
    <source>
        <strain evidence="4">CGMCC 1.7655</strain>
    </source>
</reference>
<dbReference type="InterPro" id="IPR036163">
    <property type="entry name" value="HMA_dom_sf"/>
</dbReference>
<organism evidence="3 4">
    <name type="scientific">Paracoccus chinensis</name>
    <dbReference type="NCBI Taxonomy" id="525640"/>
    <lineage>
        <taxon>Bacteria</taxon>
        <taxon>Pseudomonadati</taxon>
        <taxon>Pseudomonadota</taxon>
        <taxon>Alphaproteobacteria</taxon>
        <taxon>Rhodobacterales</taxon>
        <taxon>Paracoccaceae</taxon>
        <taxon>Paracoccus</taxon>
    </lineage>
</organism>